<sequence>MGTSYRSFIHRTHRRARPAPSSDERHAEHGTPTVEEMSRADLIDYARGLDIALARLTAQHVKPLSRAIKLARESVGAGHGALGVTTPFDASRFDDDGYDSAFDVVFEIARHAIGRAHADREVERQFARLHPEAAATLAALRRQALRGVEDDAGANEAAGV</sequence>
<dbReference type="Proteomes" id="UP000235616">
    <property type="component" value="Unassembled WGS sequence"/>
</dbReference>
<evidence type="ECO:0000313" key="2">
    <source>
        <dbReference type="EMBL" id="PMS23912.1"/>
    </source>
</evidence>
<dbReference type="AlphaFoldDB" id="A0A2N7W3E1"/>
<organism evidence="2 3">
    <name type="scientific">Trinickia dabaoshanensis</name>
    <dbReference type="NCBI Taxonomy" id="564714"/>
    <lineage>
        <taxon>Bacteria</taxon>
        <taxon>Pseudomonadati</taxon>
        <taxon>Pseudomonadota</taxon>
        <taxon>Betaproteobacteria</taxon>
        <taxon>Burkholderiales</taxon>
        <taxon>Burkholderiaceae</taxon>
        <taxon>Trinickia</taxon>
    </lineage>
</organism>
<evidence type="ECO:0000256" key="1">
    <source>
        <dbReference type="SAM" id="MobiDB-lite"/>
    </source>
</evidence>
<protein>
    <submittedName>
        <fullName evidence="2">Uncharacterized protein</fullName>
    </submittedName>
</protein>
<dbReference type="EMBL" id="PNYA01000001">
    <property type="protein sequence ID" value="PMS23912.1"/>
    <property type="molecule type" value="Genomic_DNA"/>
</dbReference>
<gene>
    <name evidence="2" type="ORF">C0Z18_01800</name>
</gene>
<name>A0A2N7W3E1_9BURK</name>
<feature type="region of interest" description="Disordered" evidence="1">
    <location>
        <begin position="1"/>
        <end position="34"/>
    </location>
</feature>
<accession>A0A2N7W3E1</accession>
<keyword evidence="3" id="KW-1185">Reference proteome</keyword>
<comment type="caution">
    <text evidence="2">The sequence shown here is derived from an EMBL/GenBank/DDBJ whole genome shotgun (WGS) entry which is preliminary data.</text>
</comment>
<feature type="compositionally biased region" description="Basic residues" evidence="1">
    <location>
        <begin position="8"/>
        <end position="17"/>
    </location>
</feature>
<proteinExistence type="predicted"/>
<evidence type="ECO:0000313" key="3">
    <source>
        <dbReference type="Proteomes" id="UP000235616"/>
    </source>
</evidence>
<reference evidence="2 3" key="1">
    <citation type="submission" date="2018-01" db="EMBL/GenBank/DDBJ databases">
        <title>Whole genome analyses suggest that Burkholderia sensu lato contains two further novel genera in the rhizoxinica-symbiotica group Mycetohabitans gen. nov., and Trinickia gen. nov.: implications for the evolution of diazotrophy and nodulation in the Burkholderiaceae.</title>
        <authorList>
            <person name="Estrada-de los Santos P."/>
            <person name="Palmer M."/>
            <person name="Chavez-Ramirez B."/>
            <person name="Beukes C."/>
            <person name="Steenkamp E.T."/>
            <person name="Hirsch A.M."/>
            <person name="Manyaka P."/>
            <person name="Maluk M."/>
            <person name="Lafos M."/>
            <person name="Crook M."/>
            <person name="Gross E."/>
            <person name="Simon M.F."/>
            <person name="Bueno dos Reis Junior F."/>
            <person name="Poole P.S."/>
            <person name="Venter S.N."/>
            <person name="James E.K."/>
        </authorList>
    </citation>
    <scope>NUCLEOTIDE SEQUENCE [LARGE SCALE GENOMIC DNA]</scope>
    <source>
        <strain evidence="2 3">GIMN1.004</strain>
    </source>
</reference>